<reference evidence="1" key="1">
    <citation type="journal article" date="2022" name="bioRxiv">
        <title>Sequencing and chromosome-scale assembly of the giantPleurodeles waltlgenome.</title>
        <authorList>
            <person name="Brown T."/>
            <person name="Elewa A."/>
            <person name="Iarovenko S."/>
            <person name="Subramanian E."/>
            <person name="Araus A.J."/>
            <person name="Petzold A."/>
            <person name="Susuki M."/>
            <person name="Suzuki K.-i.T."/>
            <person name="Hayashi T."/>
            <person name="Toyoda A."/>
            <person name="Oliveira C."/>
            <person name="Osipova E."/>
            <person name="Leigh N.D."/>
            <person name="Simon A."/>
            <person name="Yun M.H."/>
        </authorList>
    </citation>
    <scope>NUCLEOTIDE SEQUENCE</scope>
    <source>
        <strain evidence="1">20211129_DDA</strain>
        <tissue evidence="1">Liver</tissue>
    </source>
</reference>
<dbReference type="AlphaFoldDB" id="A0AAV7VU38"/>
<proteinExistence type="predicted"/>
<evidence type="ECO:0000313" key="2">
    <source>
        <dbReference type="Proteomes" id="UP001066276"/>
    </source>
</evidence>
<protein>
    <submittedName>
        <fullName evidence="1">Uncharacterized protein</fullName>
    </submittedName>
</protein>
<keyword evidence="2" id="KW-1185">Reference proteome</keyword>
<organism evidence="1 2">
    <name type="scientific">Pleurodeles waltl</name>
    <name type="common">Iberian ribbed newt</name>
    <dbReference type="NCBI Taxonomy" id="8319"/>
    <lineage>
        <taxon>Eukaryota</taxon>
        <taxon>Metazoa</taxon>
        <taxon>Chordata</taxon>
        <taxon>Craniata</taxon>
        <taxon>Vertebrata</taxon>
        <taxon>Euteleostomi</taxon>
        <taxon>Amphibia</taxon>
        <taxon>Batrachia</taxon>
        <taxon>Caudata</taxon>
        <taxon>Salamandroidea</taxon>
        <taxon>Salamandridae</taxon>
        <taxon>Pleurodelinae</taxon>
        <taxon>Pleurodeles</taxon>
    </lineage>
</organism>
<dbReference type="Proteomes" id="UP001066276">
    <property type="component" value="Chromosome 1_2"/>
</dbReference>
<sequence length="76" mass="8545">MQAQRCTGGRRLGSSRCTGVLLAYRDYSGCRVHCRDTCSLCRTKSTFEYPCHGLADRPTGRRQHQMPHLTVQALTS</sequence>
<dbReference type="EMBL" id="JANPWB010000002">
    <property type="protein sequence ID" value="KAJ1204808.1"/>
    <property type="molecule type" value="Genomic_DNA"/>
</dbReference>
<evidence type="ECO:0000313" key="1">
    <source>
        <dbReference type="EMBL" id="KAJ1204808.1"/>
    </source>
</evidence>
<name>A0AAV7VU38_PLEWA</name>
<accession>A0AAV7VU38</accession>
<comment type="caution">
    <text evidence="1">The sequence shown here is derived from an EMBL/GenBank/DDBJ whole genome shotgun (WGS) entry which is preliminary data.</text>
</comment>
<gene>
    <name evidence="1" type="ORF">NDU88_000246</name>
</gene>